<organism evidence="1">
    <name type="scientific">metagenome</name>
    <dbReference type="NCBI Taxonomy" id="256318"/>
    <lineage>
        <taxon>unclassified sequences</taxon>
        <taxon>metagenomes</taxon>
    </lineage>
</organism>
<protein>
    <submittedName>
        <fullName evidence="1">Uncharacterized protein</fullName>
    </submittedName>
</protein>
<gene>
    <name evidence="1" type="ORF">DF3PB_3340002</name>
</gene>
<name>A0A380TEF0_9ZZZZ</name>
<dbReference type="EMBL" id="UIDG01000262">
    <property type="protein sequence ID" value="SUS06830.1"/>
    <property type="molecule type" value="Genomic_DNA"/>
</dbReference>
<dbReference type="AlphaFoldDB" id="A0A380TEF0"/>
<reference evidence="1" key="1">
    <citation type="submission" date="2018-07" db="EMBL/GenBank/DDBJ databases">
        <authorList>
            <person name="Quirk P.G."/>
            <person name="Krulwich T.A."/>
        </authorList>
    </citation>
    <scope>NUCLEOTIDE SEQUENCE</scope>
</reference>
<sequence>MFTLSIVASAEALGAIKAELTRKLPDVKSSHRCEAIARGLGFRTNAAAIAAVKSGTPETAQIQGNLFTTYLAYHGFDVPPKLLYHAAAKVALRDVSERLPKLTMWGIGLGRPRRKQDGRWEDFCDMTAKFQRGRMELVSDGAVESFLTSLAFLARVTPTKTIRKGTSSYWLKHIAENYTSTYPEGEKLGPTYVANGVLIAAALHADFNIKTRVDEMGYDDLNVSFNMSKPCLKDLDCEIRPDGALAQNRRRRQQMKQSARVGRV</sequence>
<accession>A0A380TEF0</accession>
<proteinExistence type="predicted"/>
<evidence type="ECO:0000313" key="1">
    <source>
        <dbReference type="EMBL" id="SUS06830.1"/>
    </source>
</evidence>